<keyword evidence="3" id="KW-1185">Reference proteome</keyword>
<reference evidence="2 3" key="1">
    <citation type="submission" date="2020-08" db="EMBL/GenBank/DDBJ databases">
        <title>Genomic Encyclopedia of Type Strains, Phase III (KMG-III): the genomes of soil and plant-associated and newly described type strains.</title>
        <authorList>
            <person name="Whitman W."/>
        </authorList>
    </citation>
    <scope>NUCLEOTIDE SEQUENCE [LARGE SCALE GENOMIC DNA]</scope>
    <source>
        <strain evidence="2 3">CECT 5862</strain>
    </source>
</reference>
<dbReference type="Proteomes" id="UP000570361">
    <property type="component" value="Unassembled WGS sequence"/>
</dbReference>
<evidence type="ECO:0000256" key="1">
    <source>
        <dbReference type="SAM" id="Phobius"/>
    </source>
</evidence>
<name>A0A7W5ATT1_9BACL</name>
<keyword evidence="1" id="KW-0812">Transmembrane</keyword>
<keyword evidence="1" id="KW-1133">Transmembrane helix</keyword>
<organism evidence="2 3">
    <name type="scientific">Paenibacillus phyllosphaerae</name>
    <dbReference type="NCBI Taxonomy" id="274593"/>
    <lineage>
        <taxon>Bacteria</taxon>
        <taxon>Bacillati</taxon>
        <taxon>Bacillota</taxon>
        <taxon>Bacilli</taxon>
        <taxon>Bacillales</taxon>
        <taxon>Paenibacillaceae</taxon>
        <taxon>Paenibacillus</taxon>
    </lineage>
</organism>
<sequence length="38" mass="4390">MSESLVHLYYIIVLGALLALGIGGMAWFVYHKRKRRAR</sequence>
<proteinExistence type="predicted"/>
<keyword evidence="1" id="KW-0472">Membrane</keyword>
<evidence type="ECO:0000313" key="2">
    <source>
        <dbReference type="EMBL" id="MBB3108649.1"/>
    </source>
</evidence>
<protein>
    <submittedName>
        <fullName evidence="2">Uncharacterized protein</fullName>
    </submittedName>
</protein>
<evidence type="ECO:0000313" key="3">
    <source>
        <dbReference type="Proteomes" id="UP000570361"/>
    </source>
</evidence>
<dbReference type="EMBL" id="JACHXK010000001">
    <property type="protein sequence ID" value="MBB3108649.1"/>
    <property type="molecule type" value="Genomic_DNA"/>
</dbReference>
<comment type="caution">
    <text evidence="2">The sequence shown here is derived from an EMBL/GenBank/DDBJ whole genome shotgun (WGS) entry which is preliminary data.</text>
</comment>
<feature type="transmembrane region" description="Helical" evidence="1">
    <location>
        <begin position="6"/>
        <end position="30"/>
    </location>
</feature>
<accession>A0A7W5ATT1</accession>
<gene>
    <name evidence="2" type="ORF">FHS18_000677</name>
</gene>
<dbReference type="AlphaFoldDB" id="A0A7W5ATT1"/>